<feature type="transmembrane region" description="Helical" evidence="6">
    <location>
        <begin position="57"/>
        <end position="78"/>
    </location>
</feature>
<comment type="subcellular location">
    <subcellularLocation>
        <location evidence="1">Membrane</location>
        <topology evidence="1">Multi-pass membrane protein</topology>
    </subcellularLocation>
</comment>
<dbReference type="Proteomes" id="UP000005207">
    <property type="component" value="Linkage group LG9"/>
</dbReference>
<dbReference type="Pfam" id="PF13906">
    <property type="entry name" value="AA_permease_C"/>
    <property type="match status" value="1"/>
</dbReference>
<evidence type="ECO:0000313" key="9">
    <source>
        <dbReference type="Proteomes" id="UP000005207"/>
    </source>
</evidence>
<evidence type="ECO:0000259" key="7">
    <source>
        <dbReference type="Pfam" id="PF13906"/>
    </source>
</evidence>
<dbReference type="PANTHER" id="PTHR43243">
    <property type="entry name" value="INNER MEMBRANE TRANSPORTER YGJI-RELATED"/>
    <property type="match status" value="1"/>
</dbReference>
<feature type="region of interest" description="Disordered" evidence="5">
    <location>
        <begin position="456"/>
        <end position="484"/>
    </location>
</feature>
<evidence type="ECO:0000313" key="8">
    <source>
        <dbReference type="Ensembl" id="ENSONIP00000067872.1"/>
    </source>
</evidence>
<feature type="transmembrane region" description="Helical" evidence="6">
    <location>
        <begin position="248"/>
        <end position="271"/>
    </location>
</feature>
<keyword evidence="2 6" id="KW-0812">Transmembrane</keyword>
<keyword evidence="4 6" id="KW-0472">Membrane</keyword>
<dbReference type="GO" id="GO:0015171">
    <property type="term" value="F:amino acid transmembrane transporter activity"/>
    <property type="evidence" value="ECO:0007669"/>
    <property type="project" value="TreeGrafter"/>
</dbReference>
<dbReference type="FunFam" id="1.20.1740.10:FF:000010">
    <property type="entry name" value="probable cationic amino acid transporter"/>
    <property type="match status" value="1"/>
</dbReference>
<feature type="transmembrane region" description="Helical" evidence="6">
    <location>
        <begin position="409"/>
        <end position="428"/>
    </location>
</feature>
<dbReference type="GO" id="GO:0005886">
    <property type="term" value="C:plasma membrane"/>
    <property type="evidence" value="ECO:0007669"/>
    <property type="project" value="TreeGrafter"/>
</dbReference>
<feature type="transmembrane region" description="Helical" evidence="6">
    <location>
        <begin position="218"/>
        <end position="236"/>
    </location>
</feature>
<feature type="compositionally biased region" description="Basic and acidic residues" evidence="5">
    <location>
        <begin position="474"/>
        <end position="484"/>
    </location>
</feature>
<proteinExistence type="predicted"/>
<reference evidence="9" key="1">
    <citation type="submission" date="2012-01" db="EMBL/GenBank/DDBJ databases">
        <title>The Genome Sequence of Oreochromis niloticus (Nile Tilapia).</title>
        <authorList>
            <consortium name="Broad Institute Genome Assembly Team"/>
            <consortium name="Broad Institute Sequencing Platform"/>
            <person name="Di Palma F."/>
            <person name="Johnson J."/>
            <person name="Lander E.S."/>
            <person name="Lindblad-Toh K."/>
        </authorList>
    </citation>
    <scope>NUCLEOTIDE SEQUENCE [LARGE SCALE GENOMIC DNA]</scope>
</reference>
<dbReference type="PANTHER" id="PTHR43243:SF29">
    <property type="entry name" value="CATIONIC AMINO ACID TRANSPORTER-RELATED"/>
    <property type="match status" value="1"/>
</dbReference>
<keyword evidence="9" id="KW-1185">Reference proteome</keyword>
<dbReference type="InterPro" id="IPR002293">
    <property type="entry name" value="AA/rel_permease1"/>
</dbReference>
<dbReference type="AlphaFoldDB" id="A0A669EA90"/>
<evidence type="ECO:0000256" key="1">
    <source>
        <dbReference type="ARBA" id="ARBA00004141"/>
    </source>
</evidence>
<feature type="domain" description="Cationic amino acid transporter C-terminal" evidence="7">
    <location>
        <begin position="588"/>
        <end position="626"/>
    </location>
</feature>
<feature type="compositionally biased region" description="Polar residues" evidence="5">
    <location>
        <begin position="462"/>
        <end position="473"/>
    </location>
</feature>
<reference evidence="8" key="2">
    <citation type="submission" date="2025-08" db="UniProtKB">
        <authorList>
            <consortium name="Ensembl"/>
        </authorList>
    </citation>
    <scope>IDENTIFICATION</scope>
</reference>
<feature type="transmembrane region" description="Helical" evidence="6">
    <location>
        <begin position="553"/>
        <end position="574"/>
    </location>
</feature>
<feature type="transmembrane region" description="Helical" evidence="6">
    <location>
        <begin position="283"/>
        <end position="312"/>
    </location>
</feature>
<gene>
    <name evidence="8" type="primary">slc7a14b</name>
</gene>
<feature type="transmembrane region" description="Helical" evidence="6">
    <location>
        <begin position="186"/>
        <end position="206"/>
    </location>
</feature>
<evidence type="ECO:0000256" key="6">
    <source>
        <dbReference type="SAM" id="Phobius"/>
    </source>
</evidence>
<dbReference type="InterPro" id="IPR029485">
    <property type="entry name" value="CAT_C"/>
</dbReference>
<organism evidence="8 9">
    <name type="scientific">Oreochromis niloticus</name>
    <name type="common">Nile tilapia</name>
    <name type="synonym">Tilapia nilotica</name>
    <dbReference type="NCBI Taxonomy" id="8128"/>
    <lineage>
        <taxon>Eukaryota</taxon>
        <taxon>Metazoa</taxon>
        <taxon>Chordata</taxon>
        <taxon>Craniata</taxon>
        <taxon>Vertebrata</taxon>
        <taxon>Euteleostomi</taxon>
        <taxon>Actinopterygii</taxon>
        <taxon>Neopterygii</taxon>
        <taxon>Teleostei</taxon>
        <taxon>Neoteleostei</taxon>
        <taxon>Acanthomorphata</taxon>
        <taxon>Ovalentaria</taxon>
        <taxon>Cichlomorphae</taxon>
        <taxon>Cichliformes</taxon>
        <taxon>Cichlidae</taxon>
        <taxon>African cichlids</taxon>
        <taxon>Pseudocrenilabrinae</taxon>
        <taxon>Oreochromini</taxon>
        <taxon>Oreochromis</taxon>
    </lineage>
</organism>
<dbReference type="Ensembl" id="ENSONIT00000059375.1">
    <property type="protein sequence ID" value="ENSONIP00000067872.1"/>
    <property type="gene ID" value="ENSONIG00000017660.2"/>
</dbReference>
<feature type="transmembrane region" description="Helical" evidence="6">
    <location>
        <begin position="586"/>
        <end position="609"/>
    </location>
</feature>
<sequence>MAAWLGRVSLGDAWYNMYSRLLRTKPVGSMAHSSDDLTELAEGSAVGLAKVLTTVDLVSLGVGSCVGTGMYVVAGLVAKAMAGPGVILSFIIAAVASILSGVCYAEFGVRVPKTTGSAYTYSYVTVGEFVAFFIGWNLILEYLIGTAAGASALSNMFDSLANHSISDFMITHLGTVRGLGKGEDTYLDVLALVIALVVTAVIALGVRNTVGFNNVLNVVNLVVWVFMIIAGLFFISSSNWEGGKFLPYGWSGVMQGAATCFYAFIGFDIIATTGEEAKNPNTSIPYAITVSLVTCLTAYVSVSVILTLMVPYNLIDGSAPLMEMFAVHGFMWGKYTVAVGSIAGLTVSLLGSLFPMPRVIYAMARDGLLFRFLSHVTALTHTPTVACVVSGSLAAVLALLVSLRDLIEMMSIGTLLAYTLVSVCVLLLRYQPDEQTDTHQFDSEVQDMDSLKHEDAKDDQILTENDGSSSYHTGRTEGEGDDSDFHTGHASLLKRLLGGHYYTLRLRLGMPDVSVRPTPATGRIVTRCTLSLFFMSFLLWSTIIFGVEQGTGAGAVISGLMATMMAGSLGKLLIMIIQQPESTRSLPYMAPCVPFVPAAAILVNSYLMLKLSPLTWARFTIWCLIGELKQS</sequence>
<feature type="transmembrane region" description="Helical" evidence="6">
    <location>
        <begin position="376"/>
        <end position="403"/>
    </location>
</feature>
<protein>
    <submittedName>
        <fullName evidence="8">Solute carrier family 7 member 14b</fullName>
    </submittedName>
</protein>
<reference evidence="8" key="3">
    <citation type="submission" date="2025-09" db="UniProtKB">
        <authorList>
            <consortium name="Ensembl"/>
        </authorList>
    </citation>
    <scope>IDENTIFICATION</scope>
</reference>
<evidence type="ECO:0000256" key="3">
    <source>
        <dbReference type="ARBA" id="ARBA00022989"/>
    </source>
</evidence>
<evidence type="ECO:0000256" key="5">
    <source>
        <dbReference type="SAM" id="MobiDB-lite"/>
    </source>
</evidence>
<feature type="transmembrane region" description="Helical" evidence="6">
    <location>
        <begin position="524"/>
        <end position="547"/>
    </location>
</feature>
<name>A0A669EA90_ORENI</name>
<feature type="transmembrane region" description="Helical" evidence="6">
    <location>
        <begin position="332"/>
        <end position="355"/>
    </location>
</feature>
<keyword evidence="3 6" id="KW-1133">Transmembrane helix</keyword>
<evidence type="ECO:0000256" key="2">
    <source>
        <dbReference type="ARBA" id="ARBA00022692"/>
    </source>
</evidence>
<accession>A0A669EA90</accession>
<dbReference type="GeneTree" id="ENSGT00940000155893"/>
<dbReference type="Gene3D" id="1.20.1740.10">
    <property type="entry name" value="Amino acid/polyamine transporter I"/>
    <property type="match status" value="1"/>
</dbReference>
<evidence type="ECO:0000256" key="4">
    <source>
        <dbReference type="ARBA" id="ARBA00023136"/>
    </source>
</evidence>
<dbReference type="Pfam" id="PF13520">
    <property type="entry name" value="AA_permease_2"/>
    <property type="match status" value="1"/>
</dbReference>
<feature type="transmembrane region" description="Helical" evidence="6">
    <location>
        <begin position="84"/>
        <end position="107"/>
    </location>
</feature>